<dbReference type="PROSITE" id="PS50109">
    <property type="entry name" value="HIS_KIN"/>
    <property type="match status" value="1"/>
</dbReference>
<protein>
    <recommendedName>
        <fullName evidence="3">histidine kinase</fullName>
        <ecNumber evidence="3">2.7.13.3</ecNumber>
    </recommendedName>
</protein>
<dbReference type="OrthoDB" id="9786919at2"/>
<dbReference type="SUPFAM" id="SSF47384">
    <property type="entry name" value="Homodimeric domain of signal transducing histidine kinase"/>
    <property type="match status" value="1"/>
</dbReference>
<keyword evidence="7 14" id="KW-0418">Kinase</keyword>
<evidence type="ECO:0000256" key="3">
    <source>
        <dbReference type="ARBA" id="ARBA00012438"/>
    </source>
</evidence>
<dbReference type="InterPro" id="IPR005467">
    <property type="entry name" value="His_kinase_dom"/>
</dbReference>
<dbReference type="GO" id="GO:0016020">
    <property type="term" value="C:membrane"/>
    <property type="evidence" value="ECO:0007669"/>
    <property type="project" value="UniProtKB-SubCell"/>
</dbReference>
<accession>A0A1T5MAX4</accession>
<dbReference type="SMART" id="SM00387">
    <property type="entry name" value="HATPase_c"/>
    <property type="match status" value="1"/>
</dbReference>
<evidence type="ECO:0000256" key="8">
    <source>
        <dbReference type="ARBA" id="ARBA00022989"/>
    </source>
</evidence>
<gene>
    <name evidence="14" type="ORF">SAMN02194393_04349</name>
</gene>
<dbReference type="EC" id="2.7.13.3" evidence="3"/>
<dbReference type="SMART" id="SM00304">
    <property type="entry name" value="HAMP"/>
    <property type="match status" value="1"/>
</dbReference>
<comment type="catalytic activity">
    <reaction evidence="1">
        <text>ATP + protein L-histidine = ADP + protein N-phospho-L-histidine.</text>
        <dbReference type="EC" id="2.7.13.3"/>
    </reaction>
</comment>
<dbReference type="STRING" id="36842.SAMN02194393_04349"/>
<evidence type="ECO:0000256" key="7">
    <source>
        <dbReference type="ARBA" id="ARBA00022777"/>
    </source>
</evidence>
<evidence type="ECO:0000256" key="11">
    <source>
        <dbReference type="SAM" id="Phobius"/>
    </source>
</evidence>
<evidence type="ECO:0000313" key="15">
    <source>
        <dbReference type="Proteomes" id="UP000190285"/>
    </source>
</evidence>
<dbReference type="InterPro" id="IPR003594">
    <property type="entry name" value="HATPase_dom"/>
</dbReference>
<dbReference type="PANTHER" id="PTHR45528:SF12">
    <property type="entry name" value="SENSOR HISTIDINE KINASE ARSS"/>
    <property type="match status" value="1"/>
</dbReference>
<dbReference type="InterPro" id="IPR004358">
    <property type="entry name" value="Sig_transdc_His_kin-like_C"/>
</dbReference>
<keyword evidence="8 11" id="KW-1133">Transmembrane helix</keyword>
<dbReference type="SMART" id="SM00388">
    <property type="entry name" value="HisKA"/>
    <property type="match status" value="1"/>
</dbReference>
<evidence type="ECO:0000256" key="4">
    <source>
        <dbReference type="ARBA" id="ARBA00022553"/>
    </source>
</evidence>
<dbReference type="SUPFAM" id="SSF55874">
    <property type="entry name" value="ATPase domain of HSP90 chaperone/DNA topoisomerase II/histidine kinase"/>
    <property type="match status" value="1"/>
</dbReference>
<dbReference type="EMBL" id="FUZT01000013">
    <property type="protein sequence ID" value="SKC85243.1"/>
    <property type="molecule type" value="Genomic_DNA"/>
</dbReference>
<dbReference type="Gene3D" id="3.30.565.10">
    <property type="entry name" value="Histidine kinase-like ATPase, C-terminal domain"/>
    <property type="match status" value="1"/>
</dbReference>
<dbReference type="CDD" id="cd00082">
    <property type="entry name" value="HisKA"/>
    <property type="match status" value="1"/>
</dbReference>
<dbReference type="FunFam" id="1.10.287.130:FF:000001">
    <property type="entry name" value="Two-component sensor histidine kinase"/>
    <property type="match status" value="1"/>
</dbReference>
<feature type="transmembrane region" description="Helical" evidence="11">
    <location>
        <begin position="68"/>
        <end position="93"/>
    </location>
</feature>
<feature type="transmembrane region" description="Helical" evidence="11">
    <location>
        <begin position="12"/>
        <end position="33"/>
    </location>
</feature>
<evidence type="ECO:0000256" key="10">
    <source>
        <dbReference type="ARBA" id="ARBA00023136"/>
    </source>
</evidence>
<evidence type="ECO:0000256" key="2">
    <source>
        <dbReference type="ARBA" id="ARBA00004141"/>
    </source>
</evidence>
<dbReference type="Proteomes" id="UP000190285">
    <property type="component" value="Unassembled WGS sequence"/>
</dbReference>
<feature type="transmembrane region" description="Helical" evidence="11">
    <location>
        <begin position="202"/>
        <end position="224"/>
    </location>
</feature>
<dbReference type="AlphaFoldDB" id="A0A1T5MAX4"/>
<dbReference type="Pfam" id="PF00672">
    <property type="entry name" value="HAMP"/>
    <property type="match status" value="1"/>
</dbReference>
<keyword evidence="4" id="KW-0597">Phosphoprotein</keyword>
<dbReference type="InterPro" id="IPR003660">
    <property type="entry name" value="HAMP_dom"/>
</dbReference>
<evidence type="ECO:0000259" key="13">
    <source>
        <dbReference type="PROSITE" id="PS50885"/>
    </source>
</evidence>
<sequence length="510" mass="58977">MSRFKTGFKFIYKIILLFFKIIKILISSIPILFKYIGFIFIPFKRICGSIINRLKRLLRFSLTFKITFVYGIVISLILFLSTMGILLGFRFFLMHQTHENISKISNIIIDHVAEEAEIPVDKINEISKYENIEISLFDKNKKILYTSNNRDDDIIFHDNFNSPSIIQQAYRDNLILNNKINLNDSILYLQLSKSLDFENTSVSILSIILLTLNILAILIIIVIGCKLSKKMLSPIKDMSETVNEINVQNLDTRLDVSESYDELRDLAINFNDMFDRIQASYEKQNQFVSDASHELRTPISVIQGYINLLDRWGKGDIEVLDESIDAIKSESQGMKDLIEKLLFLARSDKDLLQLQIEDFYIDQLINEIAYETNLIDSKHEIIWEANEKVVIAADRKLIKQAFRILIDNSIKFTPEDGKIKIKLFTEKRNVMVTIEDSGIGIPKEDIPLIFNRFYRSDKSRAKKTGGHGLGLSIAKWIIDKHKGYIKVESEVNIGTKFKIFLPHKRLSGNR</sequence>
<organism evidence="14 15">
    <name type="scientific">Maledivibacter halophilus</name>
    <dbReference type="NCBI Taxonomy" id="36842"/>
    <lineage>
        <taxon>Bacteria</taxon>
        <taxon>Bacillati</taxon>
        <taxon>Bacillota</taxon>
        <taxon>Clostridia</taxon>
        <taxon>Peptostreptococcales</taxon>
        <taxon>Caminicellaceae</taxon>
        <taxon>Maledivibacter</taxon>
    </lineage>
</organism>
<dbReference type="InterPro" id="IPR003661">
    <property type="entry name" value="HisK_dim/P_dom"/>
</dbReference>
<evidence type="ECO:0000256" key="5">
    <source>
        <dbReference type="ARBA" id="ARBA00022679"/>
    </source>
</evidence>
<dbReference type="CDD" id="cd00075">
    <property type="entry name" value="HATPase"/>
    <property type="match status" value="1"/>
</dbReference>
<keyword evidence="6 11" id="KW-0812">Transmembrane</keyword>
<evidence type="ECO:0000259" key="12">
    <source>
        <dbReference type="PROSITE" id="PS50109"/>
    </source>
</evidence>
<name>A0A1T5MAX4_9FIRM</name>
<dbReference type="FunFam" id="3.30.565.10:FF:000006">
    <property type="entry name" value="Sensor histidine kinase WalK"/>
    <property type="match status" value="1"/>
</dbReference>
<dbReference type="CDD" id="cd06225">
    <property type="entry name" value="HAMP"/>
    <property type="match status" value="1"/>
</dbReference>
<dbReference type="InterPro" id="IPR050398">
    <property type="entry name" value="HssS/ArlS-like"/>
</dbReference>
<evidence type="ECO:0000256" key="9">
    <source>
        <dbReference type="ARBA" id="ARBA00023012"/>
    </source>
</evidence>
<reference evidence="14 15" key="1">
    <citation type="submission" date="2017-02" db="EMBL/GenBank/DDBJ databases">
        <authorList>
            <person name="Peterson S.W."/>
        </authorList>
    </citation>
    <scope>NUCLEOTIDE SEQUENCE [LARGE SCALE GENOMIC DNA]</scope>
    <source>
        <strain evidence="14 15">M1</strain>
    </source>
</reference>
<dbReference type="Gene3D" id="6.10.340.10">
    <property type="match status" value="1"/>
</dbReference>
<dbReference type="InterPro" id="IPR036890">
    <property type="entry name" value="HATPase_C_sf"/>
</dbReference>
<feature type="domain" description="Histidine kinase" evidence="12">
    <location>
        <begin position="290"/>
        <end position="505"/>
    </location>
</feature>
<evidence type="ECO:0000256" key="6">
    <source>
        <dbReference type="ARBA" id="ARBA00022692"/>
    </source>
</evidence>
<keyword evidence="5" id="KW-0808">Transferase</keyword>
<evidence type="ECO:0000256" key="1">
    <source>
        <dbReference type="ARBA" id="ARBA00000085"/>
    </source>
</evidence>
<dbReference type="Pfam" id="PF00512">
    <property type="entry name" value="HisKA"/>
    <property type="match status" value="1"/>
</dbReference>
<keyword evidence="15" id="KW-1185">Reference proteome</keyword>
<dbReference type="PRINTS" id="PR00344">
    <property type="entry name" value="BCTRLSENSOR"/>
</dbReference>
<dbReference type="Pfam" id="PF02518">
    <property type="entry name" value="HATPase_c"/>
    <property type="match status" value="1"/>
</dbReference>
<dbReference type="PANTHER" id="PTHR45528">
    <property type="entry name" value="SENSOR HISTIDINE KINASE CPXA"/>
    <property type="match status" value="1"/>
</dbReference>
<feature type="domain" description="HAMP" evidence="13">
    <location>
        <begin position="229"/>
        <end position="282"/>
    </location>
</feature>
<dbReference type="PROSITE" id="PS50885">
    <property type="entry name" value="HAMP"/>
    <property type="match status" value="1"/>
</dbReference>
<dbReference type="RefSeq" id="WP_079494617.1">
    <property type="nucleotide sequence ID" value="NZ_FUZT01000013.1"/>
</dbReference>
<dbReference type="SUPFAM" id="SSF158472">
    <property type="entry name" value="HAMP domain-like"/>
    <property type="match status" value="1"/>
</dbReference>
<dbReference type="Gene3D" id="1.10.287.130">
    <property type="match status" value="1"/>
</dbReference>
<dbReference type="GO" id="GO:0000155">
    <property type="term" value="F:phosphorelay sensor kinase activity"/>
    <property type="evidence" value="ECO:0007669"/>
    <property type="project" value="InterPro"/>
</dbReference>
<proteinExistence type="predicted"/>
<keyword evidence="9" id="KW-0902">Two-component regulatory system</keyword>
<dbReference type="InterPro" id="IPR036097">
    <property type="entry name" value="HisK_dim/P_sf"/>
</dbReference>
<evidence type="ECO:0000313" key="14">
    <source>
        <dbReference type="EMBL" id="SKC85243.1"/>
    </source>
</evidence>
<comment type="subcellular location">
    <subcellularLocation>
        <location evidence="2">Membrane</location>
        <topology evidence="2">Multi-pass membrane protein</topology>
    </subcellularLocation>
</comment>
<keyword evidence="10 11" id="KW-0472">Membrane</keyword>